<evidence type="ECO:0000313" key="2">
    <source>
        <dbReference type="Proteomes" id="UP000054359"/>
    </source>
</evidence>
<accession>A0A087UGZ2</accession>
<organism evidence="1 2">
    <name type="scientific">Stegodyphus mimosarum</name>
    <name type="common">African social velvet spider</name>
    <dbReference type="NCBI Taxonomy" id="407821"/>
    <lineage>
        <taxon>Eukaryota</taxon>
        <taxon>Metazoa</taxon>
        <taxon>Ecdysozoa</taxon>
        <taxon>Arthropoda</taxon>
        <taxon>Chelicerata</taxon>
        <taxon>Arachnida</taxon>
        <taxon>Araneae</taxon>
        <taxon>Araneomorphae</taxon>
        <taxon>Entelegynae</taxon>
        <taxon>Eresoidea</taxon>
        <taxon>Eresidae</taxon>
        <taxon>Stegodyphus</taxon>
    </lineage>
</organism>
<feature type="non-terminal residue" evidence="1">
    <location>
        <position position="1"/>
    </location>
</feature>
<gene>
    <name evidence="1" type="ORF">X975_20232</name>
</gene>
<sequence length="65" mass="7174">FSWFVTASAERSLTCRFSVCGLSESVVSVNPAVTAPKTESSRITHACSLLILLLVKYLPIKLKFR</sequence>
<keyword evidence="2" id="KW-1185">Reference proteome</keyword>
<dbReference type="EMBL" id="KK119748">
    <property type="protein sequence ID" value="KFM76631.1"/>
    <property type="molecule type" value="Genomic_DNA"/>
</dbReference>
<evidence type="ECO:0000313" key="1">
    <source>
        <dbReference type="EMBL" id="KFM76631.1"/>
    </source>
</evidence>
<reference evidence="1 2" key="1">
    <citation type="submission" date="2013-11" db="EMBL/GenBank/DDBJ databases">
        <title>Genome sequencing of Stegodyphus mimosarum.</title>
        <authorList>
            <person name="Bechsgaard J."/>
        </authorList>
    </citation>
    <scope>NUCLEOTIDE SEQUENCE [LARGE SCALE GENOMIC DNA]</scope>
</reference>
<dbReference type="AlphaFoldDB" id="A0A087UGZ2"/>
<feature type="non-terminal residue" evidence="1">
    <location>
        <position position="65"/>
    </location>
</feature>
<name>A0A087UGZ2_STEMI</name>
<proteinExistence type="predicted"/>
<dbReference type="Proteomes" id="UP000054359">
    <property type="component" value="Unassembled WGS sequence"/>
</dbReference>
<protein>
    <submittedName>
        <fullName evidence="1">Uncharacterized protein</fullName>
    </submittedName>
</protein>